<dbReference type="AlphaFoldDB" id="A0AAN6YCB9"/>
<proteinExistence type="predicted"/>
<gene>
    <name evidence="2" type="ORF">QBC37DRAFT_416090</name>
</gene>
<reference evidence="2" key="2">
    <citation type="submission" date="2023-05" db="EMBL/GenBank/DDBJ databases">
        <authorList>
            <consortium name="Lawrence Berkeley National Laboratory"/>
            <person name="Steindorff A."/>
            <person name="Hensen N."/>
            <person name="Bonometti L."/>
            <person name="Westerberg I."/>
            <person name="Brannstrom I.O."/>
            <person name="Guillou S."/>
            <person name="Cros-Aarteil S."/>
            <person name="Calhoun S."/>
            <person name="Haridas S."/>
            <person name="Kuo A."/>
            <person name="Mondo S."/>
            <person name="Pangilinan J."/>
            <person name="Riley R."/>
            <person name="Labutti K."/>
            <person name="Andreopoulos B."/>
            <person name="Lipzen A."/>
            <person name="Chen C."/>
            <person name="Yanf M."/>
            <person name="Daum C."/>
            <person name="Ng V."/>
            <person name="Clum A."/>
            <person name="Ohm R."/>
            <person name="Martin F."/>
            <person name="Silar P."/>
            <person name="Natvig D."/>
            <person name="Lalanne C."/>
            <person name="Gautier V."/>
            <person name="Ament-Velasquez S.L."/>
            <person name="Kruys A."/>
            <person name="Hutchinson M.I."/>
            <person name="Powell A.J."/>
            <person name="Barry K."/>
            <person name="Miller A.N."/>
            <person name="Grigoriev I.V."/>
            <person name="Debuchy R."/>
            <person name="Gladieux P."/>
            <person name="Thoren M.H."/>
            <person name="Johannesson H."/>
        </authorList>
    </citation>
    <scope>NUCLEOTIDE SEQUENCE</scope>
    <source>
        <strain evidence="2">PSN293</strain>
    </source>
</reference>
<dbReference type="PANTHER" id="PTHR24148">
    <property type="entry name" value="ANKYRIN REPEAT DOMAIN-CONTAINING PROTEIN 39 HOMOLOG-RELATED"/>
    <property type="match status" value="1"/>
</dbReference>
<dbReference type="InterPro" id="IPR010730">
    <property type="entry name" value="HET"/>
</dbReference>
<evidence type="ECO:0000313" key="2">
    <source>
        <dbReference type="EMBL" id="KAK4216724.1"/>
    </source>
</evidence>
<evidence type="ECO:0000259" key="1">
    <source>
        <dbReference type="Pfam" id="PF06985"/>
    </source>
</evidence>
<dbReference type="Proteomes" id="UP001301769">
    <property type="component" value="Unassembled WGS sequence"/>
</dbReference>
<name>A0AAN6YCB9_9PEZI</name>
<organism evidence="2 3">
    <name type="scientific">Rhypophila decipiens</name>
    <dbReference type="NCBI Taxonomy" id="261697"/>
    <lineage>
        <taxon>Eukaryota</taxon>
        <taxon>Fungi</taxon>
        <taxon>Dikarya</taxon>
        <taxon>Ascomycota</taxon>
        <taxon>Pezizomycotina</taxon>
        <taxon>Sordariomycetes</taxon>
        <taxon>Sordariomycetidae</taxon>
        <taxon>Sordariales</taxon>
        <taxon>Naviculisporaceae</taxon>
        <taxon>Rhypophila</taxon>
    </lineage>
</organism>
<comment type="caution">
    <text evidence="2">The sequence shown here is derived from an EMBL/GenBank/DDBJ whole genome shotgun (WGS) entry which is preliminary data.</text>
</comment>
<accession>A0AAN6YCB9</accession>
<evidence type="ECO:0000313" key="3">
    <source>
        <dbReference type="Proteomes" id="UP001301769"/>
    </source>
</evidence>
<dbReference type="InterPro" id="IPR052895">
    <property type="entry name" value="HetReg/Transcr_Mod"/>
</dbReference>
<reference evidence="2" key="1">
    <citation type="journal article" date="2023" name="Mol. Phylogenet. Evol.">
        <title>Genome-scale phylogeny and comparative genomics of the fungal order Sordariales.</title>
        <authorList>
            <person name="Hensen N."/>
            <person name="Bonometti L."/>
            <person name="Westerberg I."/>
            <person name="Brannstrom I.O."/>
            <person name="Guillou S."/>
            <person name="Cros-Aarteil S."/>
            <person name="Calhoun S."/>
            <person name="Haridas S."/>
            <person name="Kuo A."/>
            <person name="Mondo S."/>
            <person name="Pangilinan J."/>
            <person name="Riley R."/>
            <person name="LaButti K."/>
            <person name="Andreopoulos B."/>
            <person name="Lipzen A."/>
            <person name="Chen C."/>
            <person name="Yan M."/>
            <person name="Daum C."/>
            <person name="Ng V."/>
            <person name="Clum A."/>
            <person name="Steindorff A."/>
            <person name="Ohm R.A."/>
            <person name="Martin F."/>
            <person name="Silar P."/>
            <person name="Natvig D.O."/>
            <person name="Lalanne C."/>
            <person name="Gautier V."/>
            <person name="Ament-Velasquez S.L."/>
            <person name="Kruys A."/>
            <person name="Hutchinson M.I."/>
            <person name="Powell A.J."/>
            <person name="Barry K."/>
            <person name="Miller A.N."/>
            <person name="Grigoriev I.V."/>
            <person name="Debuchy R."/>
            <person name="Gladieux P."/>
            <person name="Hiltunen Thoren M."/>
            <person name="Johannesson H."/>
        </authorList>
    </citation>
    <scope>NUCLEOTIDE SEQUENCE</scope>
    <source>
        <strain evidence="2">PSN293</strain>
    </source>
</reference>
<protein>
    <submittedName>
        <fullName evidence="2">Heterokaryon incompatibility protein-domain-containing protein</fullName>
    </submittedName>
</protein>
<dbReference type="Pfam" id="PF06985">
    <property type="entry name" value="HET"/>
    <property type="match status" value="1"/>
</dbReference>
<sequence length="686" mass="77466">MSNNSKPPLRPHYPAYYHPLLSGFIRVFELDPGSPADPIVGRLVSQTIGGPSYEAVSYVWGDPRQRCDLTISGATLSVTANLHGALTVFRHRQRRRRLWADALCINQDNVPERTAQVELMGSIFKGATRVLAWLGWEEGAEGRQHTLDAIRFIRSFMRDPETGLREARILLLHHDVSVTGPSSRLAVLASEDERRQFEDQAQRWEAVKLFFDTKYFHRAWIVQEVGLAREAIMYAAPKPPDHDSDYDLVLDSVEWQLVGQFVKFMDYRGASLVTHLGLMSWVAHHVLMVWETLEDGSPKCDFLTSMHWVRILGVTDARDRVYSLLGHPCAVLDGQLVIRPDYTVTRGVVYTQLAANFILKTKDLYAVSMVDHDMDPCGQESRVWDPGDESRMPSWVPDWHSINRTTPMDWPHPAADAGEAEIDIEGGLEGANGKMMPHLLVKGWIVDEIAAVSRRMETTDFPVTNLTREMAKENPFWLDRVWAVVFPPSGTHENRHPLTMLEMLSLAFPLGTREKDEPVSIVGPQQSLNDHQRSFAAYVLDYHNLWRQTLRDTGGEIRKAAGCVPDRSLYDSLPEESQAVLRKRAEGATSEGFLECMTWPSMCRVVYRTASGDVGIGSRITCPGDLVCRIPGSKVLMTLRRIPGEGEEGTRRDTISCVFVAPTVVPARMKIRDEELDQKSVRFRIV</sequence>
<feature type="domain" description="Heterokaryon incompatibility" evidence="1">
    <location>
        <begin position="53"/>
        <end position="224"/>
    </location>
</feature>
<keyword evidence="3" id="KW-1185">Reference proteome</keyword>
<dbReference type="PANTHER" id="PTHR24148:SF82">
    <property type="entry name" value="HETEROKARYON INCOMPATIBILITY DOMAIN-CONTAINING PROTEIN"/>
    <property type="match status" value="1"/>
</dbReference>
<dbReference type="EMBL" id="MU858065">
    <property type="protein sequence ID" value="KAK4216724.1"/>
    <property type="molecule type" value="Genomic_DNA"/>
</dbReference>